<organism evidence="1">
    <name type="scientific">Brassica napus</name>
    <name type="common">Rape</name>
    <dbReference type="NCBI Taxonomy" id="3708"/>
    <lineage>
        <taxon>Eukaryota</taxon>
        <taxon>Viridiplantae</taxon>
        <taxon>Streptophyta</taxon>
        <taxon>Embryophyta</taxon>
        <taxon>Tracheophyta</taxon>
        <taxon>Spermatophyta</taxon>
        <taxon>Magnoliopsida</taxon>
        <taxon>eudicotyledons</taxon>
        <taxon>Gunneridae</taxon>
        <taxon>Pentapetalae</taxon>
        <taxon>rosids</taxon>
        <taxon>malvids</taxon>
        <taxon>Brassicales</taxon>
        <taxon>Brassicaceae</taxon>
        <taxon>Brassiceae</taxon>
        <taxon>Brassica</taxon>
    </lineage>
</organism>
<gene>
    <name evidence="1" type="ORF">DARMORV10_C05P15840.1</name>
</gene>
<protein>
    <submittedName>
        <fullName evidence="1">(rape) hypothetical protein</fullName>
    </submittedName>
</protein>
<evidence type="ECO:0000313" key="1">
    <source>
        <dbReference type="EMBL" id="CAF1926397.1"/>
    </source>
</evidence>
<accession>A0A816KUI2</accession>
<reference evidence="1" key="1">
    <citation type="submission" date="2021-01" db="EMBL/GenBank/DDBJ databases">
        <authorList>
            <consortium name="Genoscope - CEA"/>
            <person name="William W."/>
        </authorList>
    </citation>
    <scope>NUCLEOTIDE SEQUENCE</scope>
</reference>
<proteinExistence type="predicted"/>
<name>A0A816KUI2_BRANA</name>
<sequence length="64" mass="6966">MTIKKSSLMNFVLSDATSPYTRGKYLTLLPRNKLVTIIVPSSLEQYTNKNISVVGAGGDHKPNG</sequence>
<dbReference type="Proteomes" id="UP001295469">
    <property type="component" value="Chromosome C05"/>
</dbReference>
<dbReference type="AlphaFoldDB" id="A0A816KUI2"/>
<dbReference type="EMBL" id="HG994369">
    <property type="protein sequence ID" value="CAF1926397.1"/>
    <property type="molecule type" value="Genomic_DNA"/>
</dbReference>
<feature type="non-terminal residue" evidence="1">
    <location>
        <position position="64"/>
    </location>
</feature>